<dbReference type="Gene3D" id="3.30.1370.10">
    <property type="entry name" value="K Homology domain, type 1"/>
    <property type="match status" value="2"/>
</dbReference>
<evidence type="ECO:0000256" key="3">
    <source>
        <dbReference type="SAM" id="MobiDB-lite"/>
    </source>
</evidence>
<dbReference type="SUPFAM" id="SSF54791">
    <property type="entry name" value="Eukaryotic type KH-domain (KH-domain type I)"/>
    <property type="match status" value="2"/>
</dbReference>
<organism evidence="5">
    <name type="scientific">Araucaria cunninghamii</name>
    <name type="common">Hoop pine</name>
    <name type="synonym">Moreton Bay pine</name>
    <dbReference type="NCBI Taxonomy" id="56994"/>
    <lineage>
        <taxon>Eukaryota</taxon>
        <taxon>Viridiplantae</taxon>
        <taxon>Streptophyta</taxon>
        <taxon>Embryophyta</taxon>
        <taxon>Tracheophyta</taxon>
        <taxon>Spermatophyta</taxon>
        <taxon>Pinopsida</taxon>
        <taxon>Pinidae</taxon>
        <taxon>Conifers II</taxon>
        <taxon>Araucariales</taxon>
        <taxon>Araucariaceae</taxon>
        <taxon>Araucaria</taxon>
    </lineage>
</organism>
<dbReference type="InterPro" id="IPR036612">
    <property type="entry name" value="KH_dom_type_1_sf"/>
</dbReference>
<proteinExistence type="predicted"/>
<dbReference type="InterPro" id="IPR004087">
    <property type="entry name" value="KH_dom"/>
</dbReference>
<feature type="compositionally biased region" description="Polar residues" evidence="3">
    <location>
        <begin position="558"/>
        <end position="569"/>
    </location>
</feature>
<name>A0A0D6R5N0_ARACU</name>
<feature type="compositionally biased region" description="Basic and acidic residues" evidence="3">
    <location>
        <begin position="99"/>
        <end position="117"/>
    </location>
</feature>
<keyword evidence="1" id="KW-0677">Repeat</keyword>
<feature type="compositionally biased region" description="Pro residues" evidence="3">
    <location>
        <begin position="354"/>
        <end position="369"/>
    </location>
</feature>
<feature type="region of interest" description="Disordered" evidence="3">
    <location>
        <begin position="94"/>
        <end position="159"/>
    </location>
</feature>
<feature type="compositionally biased region" description="Low complexity" evidence="3">
    <location>
        <begin position="520"/>
        <end position="557"/>
    </location>
</feature>
<accession>A0A0D6R5N0</accession>
<evidence type="ECO:0000256" key="2">
    <source>
        <dbReference type="PROSITE-ProRule" id="PRU00117"/>
    </source>
</evidence>
<dbReference type="AlphaFoldDB" id="A0A0D6R5N0"/>
<feature type="compositionally biased region" description="Polar residues" evidence="3">
    <location>
        <begin position="587"/>
        <end position="628"/>
    </location>
</feature>
<dbReference type="InterPro" id="IPR004088">
    <property type="entry name" value="KH_dom_type_1"/>
</dbReference>
<feature type="compositionally biased region" description="Low complexity" evidence="3">
    <location>
        <begin position="677"/>
        <end position="694"/>
    </location>
</feature>
<evidence type="ECO:0000259" key="4">
    <source>
        <dbReference type="SMART" id="SM00322"/>
    </source>
</evidence>
<feature type="compositionally biased region" description="Pro residues" evidence="3">
    <location>
        <begin position="509"/>
        <end position="519"/>
    </location>
</feature>
<evidence type="ECO:0000313" key="5">
    <source>
        <dbReference type="EMBL" id="JAG98119.1"/>
    </source>
</evidence>
<dbReference type="PROSITE" id="PS50084">
    <property type="entry name" value="KH_TYPE_1"/>
    <property type="match status" value="2"/>
</dbReference>
<dbReference type="Pfam" id="PF00013">
    <property type="entry name" value="KH_1"/>
    <property type="match status" value="2"/>
</dbReference>
<protein>
    <recommendedName>
        <fullName evidence="4">K Homology domain-containing protein</fullName>
    </recommendedName>
</protein>
<feature type="region of interest" description="Disordered" evidence="3">
    <location>
        <begin position="1"/>
        <end position="62"/>
    </location>
</feature>
<dbReference type="SMART" id="SM00322">
    <property type="entry name" value="KH"/>
    <property type="match status" value="2"/>
</dbReference>
<feature type="region of interest" description="Disordered" evidence="3">
    <location>
        <begin position="333"/>
        <end position="750"/>
    </location>
</feature>
<feature type="compositionally biased region" description="Polar residues" evidence="3">
    <location>
        <begin position="636"/>
        <end position="670"/>
    </location>
</feature>
<feature type="domain" description="K Homology" evidence="4">
    <location>
        <begin position="163"/>
        <end position="236"/>
    </location>
</feature>
<dbReference type="GO" id="GO:0003723">
    <property type="term" value="F:RNA binding"/>
    <property type="evidence" value="ECO:0007669"/>
    <property type="project" value="UniProtKB-UniRule"/>
</dbReference>
<dbReference type="FunFam" id="3.30.1370.10:FF:000093">
    <property type="entry name" value="KH domain-containing protein"/>
    <property type="match status" value="1"/>
</dbReference>
<feature type="compositionally biased region" description="Low complexity" evidence="3">
    <location>
        <begin position="570"/>
        <end position="586"/>
    </location>
</feature>
<feature type="compositionally biased region" description="Low complexity" evidence="3">
    <location>
        <begin position="427"/>
        <end position="448"/>
    </location>
</feature>
<feature type="compositionally biased region" description="Low complexity" evidence="3">
    <location>
        <begin position="386"/>
        <end position="404"/>
    </location>
</feature>
<sequence length="750" mass="79030">MAEDSRSAGDLDYEAPSSNKRKFDETEAPSVHVPRRSTGFSAPINVGESKAPPSYNSVPPPLDEVQMAKQRAQEIVARLVSGANAGANAIGAANNSVSEAKRPRVDDSAAGAADEHSGFNGPNLHRSLTDHSLMQKPQSQSTGSLQHGDLSSGSQPVPYYGFQTSTQKIDVPNAKVGLIIGKGGETIKYLQHQSGAKIQVTRDTDSDPSSMTRQVELMGSLEQISRAEQLITDVIAEADAGGSATLVARGYGTVQPGAEQVQIKVPNNKVGLIIGRGGETIKNLQSRSGARIQLIPLHLPEGDTSTERTVQMTGTKKQIDAAQEMINEVVNNENRFRGPPMSGGYGHNQGYRAPRPPPQWGPPGAPPMQQPGYGYQQPGPYPGPPQQYMSQPYGGYPQQPPSGYASGWDQKPPAPGQPPQQGGGYDYYGQQGQTGATPADGSYGYGQPQAGGYGQATQYGQQGYSQQSYPQQGYGQQSYGNQTPSQQGYGQQVNPQQGYEQQGYSNPSYGPPGTTPSPAPQQDGPPSQGYGPPQVSSQGSSQAHGQPGPPQQGYSQPLTSPGYPQQGAPQTGYGQQGTSQSAYGQQPLPNSGYGQQLSQTGYGQQTPVQPGYPQQGSTQTNYGPQGSAPQEYVQPGSAQPTYGQQDSTQTGYGQQPPSQTGYAQQQTSAQPAYVQPGSNQQAYGGSAQQGYGQQPYNDAYSYGQPQNDQPANHGYSQAPLYPTENDAPANSSSSAQSGGQIASNKPTSQS</sequence>
<feature type="compositionally biased region" description="Low complexity" evidence="3">
    <location>
        <begin position="730"/>
        <end position="744"/>
    </location>
</feature>
<dbReference type="PANTHER" id="PTHR10288">
    <property type="entry name" value="KH DOMAIN CONTAINING RNA BINDING PROTEIN"/>
    <property type="match status" value="1"/>
</dbReference>
<keyword evidence="2" id="KW-0694">RNA-binding</keyword>
<feature type="domain" description="K Homology" evidence="4">
    <location>
        <begin position="257"/>
        <end position="331"/>
    </location>
</feature>
<feature type="compositionally biased region" description="Low complexity" evidence="3">
    <location>
        <begin position="455"/>
        <end position="498"/>
    </location>
</feature>
<reference evidence="5" key="1">
    <citation type="submission" date="2015-03" db="EMBL/GenBank/DDBJ databases">
        <title>A transcriptome of Araucaria cunninghamii, an australian fine timber species.</title>
        <authorList>
            <person name="Jing Yi C.J.Y."/>
            <person name="Yin San L.Y.S."/>
            <person name="Abdul Karim S.S."/>
            <person name="Wan Azmi N.N."/>
            <person name="Hercus R.R."/>
            <person name="Croft L.L."/>
        </authorList>
    </citation>
    <scope>NUCLEOTIDE SEQUENCE</scope>
    <source>
        <strain evidence="5">MI0301</strain>
        <tissue evidence="5">Leaf</tissue>
    </source>
</reference>
<feature type="compositionally biased region" description="Polar residues" evidence="3">
    <location>
        <begin position="130"/>
        <end position="155"/>
    </location>
</feature>
<dbReference type="EMBL" id="GCKF01028133">
    <property type="protein sequence ID" value="JAG98119.1"/>
    <property type="molecule type" value="Transcribed_RNA"/>
</dbReference>
<evidence type="ECO:0000256" key="1">
    <source>
        <dbReference type="ARBA" id="ARBA00022737"/>
    </source>
</evidence>